<accession>A0A9X4E1N9</accession>
<reference evidence="3" key="2">
    <citation type="submission" date="2024-02" db="EMBL/GenBank/DDBJ databases">
        <title>Neisseria leonii sp. nov.</title>
        <authorList>
            <person name="Boutroux M."/>
            <person name="Favre-Rochex S."/>
            <person name="Gorgette O."/>
            <person name="Touak G."/>
            <person name="Muhle E."/>
            <person name="Chesneau O."/>
            <person name="Clermont D."/>
            <person name="Rahi P."/>
        </authorList>
    </citation>
    <scope>NUCLEOTIDE SEQUENCE</scope>
    <source>
        <strain evidence="3">51.81</strain>
    </source>
</reference>
<name>A0A9X4E1N9_9NEIS</name>
<dbReference type="AlphaFoldDB" id="A0A9X4E1N9"/>
<dbReference type="EMBL" id="JAPQFL010000003">
    <property type="protein sequence ID" value="MDD9327843.1"/>
    <property type="molecule type" value="Genomic_DNA"/>
</dbReference>
<evidence type="ECO:0000259" key="1">
    <source>
        <dbReference type="Pfam" id="PF13723"/>
    </source>
</evidence>
<dbReference type="InterPro" id="IPR014030">
    <property type="entry name" value="Ketoacyl_synth_N"/>
</dbReference>
<dbReference type="RefSeq" id="WP_274585186.1">
    <property type="nucleotide sequence ID" value="NZ_CP145811.1"/>
</dbReference>
<reference evidence="2" key="1">
    <citation type="submission" date="2022-10" db="EMBL/GenBank/DDBJ databases">
        <authorList>
            <person name="Boutroux M."/>
        </authorList>
    </citation>
    <scope>NUCLEOTIDE SEQUENCE</scope>
    <source>
        <strain evidence="2">51.81</strain>
    </source>
</reference>
<sequence>MMADVFRFSFNIAAWRAVSGRMAGEDQWARWAAGVLAASDVPPYRPAAEFLPPLKRRRLNFLAKLMGEAVWPLHGQFGGLPMVYASHDGEINRSFELWLSLWREQAVSPTSFGLSVHNALPGQWSMLVGDKGEHTALAVGSDGLETALAECCALLNEGKSRVLLVLADEPLDGAYAVAAERAPFPYVLAMVLERGCAYELACLPDSDGIDAPYWGALDWIRFMLTDEPQYERRYRGRVWRWCKGSEHHG</sequence>
<keyword evidence="4" id="KW-1185">Reference proteome</keyword>
<evidence type="ECO:0000313" key="3">
    <source>
        <dbReference type="EMBL" id="WWY04207.1"/>
    </source>
</evidence>
<evidence type="ECO:0000313" key="2">
    <source>
        <dbReference type="EMBL" id="MDD9327843.1"/>
    </source>
</evidence>
<evidence type="ECO:0000313" key="4">
    <source>
        <dbReference type="Proteomes" id="UP001149607"/>
    </source>
</evidence>
<organism evidence="2">
    <name type="scientific">Neisseria leonii</name>
    <dbReference type="NCBI Taxonomy" id="2995413"/>
    <lineage>
        <taxon>Bacteria</taxon>
        <taxon>Pseudomonadati</taxon>
        <taxon>Pseudomonadota</taxon>
        <taxon>Betaproteobacteria</taxon>
        <taxon>Neisseriales</taxon>
        <taxon>Neisseriaceae</taxon>
        <taxon>Neisseria</taxon>
    </lineage>
</organism>
<gene>
    <name evidence="2" type="ORF">ORY91_001256</name>
    <name evidence="3" type="ORF">V9W64_06300</name>
</gene>
<dbReference type="EMBL" id="CP146598">
    <property type="protein sequence ID" value="WWY04207.1"/>
    <property type="molecule type" value="Genomic_DNA"/>
</dbReference>
<dbReference type="Pfam" id="PF13723">
    <property type="entry name" value="Ketoacyl-synt_2"/>
    <property type="match status" value="1"/>
</dbReference>
<dbReference type="Proteomes" id="UP001149607">
    <property type="component" value="Chromosome"/>
</dbReference>
<proteinExistence type="predicted"/>
<feature type="domain" description="Beta-ketoacyl synthase-like N-terminal" evidence="1">
    <location>
        <begin position="28"/>
        <end position="241"/>
    </location>
</feature>
<protein>
    <submittedName>
        <fullName evidence="2">Beta-ketoacyl synthase chain length factor</fullName>
    </submittedName>
</protein>